<keyword evidence="3" id="KW-0328">Glycosyltransferase</keyword>
<keyword evidence="2" id="KW-0997">Cell inner membrane</keyword>
<dbReference type="EMBL" id="CP026721">
    <property type="protein sequence ID" value="QAV34222.1"/>
    <property type="molecule type" value="Genomic_DNA"/>
</dbReference>
<organism evidence="6 7">
    <name type="scientific">Fervidobacterium changbaicum</name>
    <dbReference type="NCBI Taxonomy" id="310769"/>
    <lineage>
        <taxon>Bacteria</taxon>
        <taxon>Thermotogati</taxon>
        <taxon>Thermotogota</taxon>
        <taxon>Thermotogae</taxon>
        <taxon>Thermotogales</taxon>
        <taxon>Fervidobacteriaceae</taxon>
        <taxon>Fervidobacterium</taxon>
    </lineage>
</organism>
<evidence type="ECO:0000313" key="7">
    <source>
        <dbReference type="Proteomes" id="UP000288947"/>
    </source>
</evidence>
<evidence type="ECO:0000313" key="6">
    <source>
        <dbReference type="EMBL" id="QAV34222.1"/>
    </source>
</evidence>
<dbReference type="InterPro" id="IPR009993">
    <property type="entry name" value="WecF"/>
</dbReference>
<protein>
    <submittedName>
        <fullName evidence="6">4-alpha-L-fucosyltransferase</fullName>
    </submittedName>
</protein>
<evidence type="ECO:0000256" key="1">
    <source>
        <dbReference type="ARBA" id="ARBA00022475"/>
    </source>
</evidence>
<gene>
    <name evidence="6" type="ORF">CBS1_08545</name>
</gene>
<dbReference type="Pfam" id="PF07429">
    <property type="entry name" value="Glyco_transf_56"/>
    <property type="match status" value="1"/>
</dbReference>
<evidence type="ECO:0000256" key="5">
    <source>
        <dbReference type="ARBA" id="ARBA00023136"/>
    </source>
</evidence>
<accession>A0ABX5QUE8</accession>
<name>A0ABX5QUE8_9BACT</name>
<evidence type="ECO:0000256" key="3">
    <source>
        <dbReference type="ARBA" id="ARBA00022676"/>
    </source>
</evidence>
<dbReference type="Proteomes" id="UP000288947">
    <property type="component" value="Chromosome"/>
</dbReference>
<keyword evidence="7" id="KW-1185">Reference proteome</keyword>
<evidence type="ECO:0000256" key="2">
    <source>
        <dbReference type="ARBA" id="ARBA00022519"/>
    </source>
</evidence>
<sequence length="354" mass="40984">MITGVLNSNYTTKFAKFVNQNFEKEAHVFIGITKNLALLDNVSKTGVKTFSVGSVREAKKVFSIFRRAEKIVIHSLFSISDVVWLLLNSRLLSKTVWVLWGGDLYNYWLQEKHSLKELTKEKLKRLVIKQLGGIATFVEGDYNLVREKYKTEARYFYTFYPNPVNFELLDNANSNTQIAHSGLRKVLLGNSATWTNNHFEILSALSRIDDKSFKIICPLSYGDSAYAEEVIKFGYELFGDRFAPLTQFLSSEEYAKVLASVDVAVFNHNRQQGLGNILALLYLGKKVYIRDDITTFEFFDKHGIRVYNTKDILKKPNVDIFEYNEEIGKRNRDVIATEFSEERCIELWRKVFYE</sequence>
<keyword evidence="1" id="KW-1003">Cell membrane</keyword>
<proteinExistence type="predicted"/>
<keyword evidence="4" id="KW-0808">Transferase</keyword>
<reference evidence="6 7" key="1">
    <citation type="submission" date="2018-01" db="EMBL/GenBank/DDBJ databases">
        <title>The whole genome sequencing and assembly of Fervidobacterium changbaicum CBS-1 strain.</title>
        <authorList>
            <person name="Kim J.-Y."/>
            <person name="Park M.-K."/>
            <person name="Yi H."/>
            <person name="Bahn Y.-S."/>
            <person name="Kim J.F."/>
            <person name="Lee D.-W."/>
        </authorList>
    </citation>
    <scope>NUCLEOTIDE SEQUENCE [LARGE SCALE GENOMIC DNA]</scope>
    <source>
        <strain evidence="6 7">CBS-1</strain>
    </source>
</reference>
<evidence type="ECO:0000256" key="4">
    <source>
        <dbReference type="ARBA" id="ARBA00022679"/>
    </source>
</evidence>
<keyword evidence="5" id="KW-0472">Membrane</keyword>